<accession>A0ABY4PJ09</accession>
<comment type="catalytic activity">
    <reaction evidence="8">
        <text>Couples ATP hydrolysis with the unwinding of duplex DNA by translocating in the 3'-5' direction.</text>
        <dbReference type="EC" id="5.6.2.4"/>
    </reaction>
</comment>
<dbReference type="Gene3D" id="1.10.10.160">
    <property type="match status" value="1"/>
</dbReference>
<dbReference type="InterPro" id="IPR014016">
    <property type="entry name" value="UvrD-like_ATP-bd"/>
</dbReference>
<evidence type="ECO:0000259" key="14">
    <source>
        <dbReference type="PROSITE" id="PS51217"/>
    </source>
</evidence>
<feature type="compositionally biased region" description="Polar residues" evidence="12">
    <location>
        <begin position="671"/>
        <end position="686"/>
    </location>
</feature>
<feature type="compositionally biased region" description="Polar residues" evidence="12">
    <location>
        <begin position="650"/>
        <end position="663"/>
    </location>
</feature>
<evidence type="ECO:0000256" key="3">
    <source>
        <dbReference type="ARBA" id="ARBA00022801"/>
    </source>
</evidence>
<dbReference type="EMBL" id="CP093362">
    <property type="protein sequence ID" value="UQS85597.1"/>
    <property type="molecule type" value="Genomic_DNA"/>
</dbReference>
<dbReference type="RefSeq" id="WP_249511568.1">
    <property type="nucleotide sequence ID" value="NZ_CP093362.1"/>
</dbReference>
<proteinExistence type="inferred from homology"/>
<dbReference type="NCBIfam" id="TIGR01073">
    <property type="entry name" value="pcrA"/>
    <property type="match status" value="1"/>
</dbReference>
<dbReference type="InterPro" id="IPR014017">
    <property type="entry name" value="DNA_helicase_UvrD-like_C"/>
</dbReference>
<keyword evidence="4 10" id="KW-0347">Helicase</keyword>
<feature type="domain" description="UvrD-like helicase ATP-binding" evidence="13">
    <location>
        <begin position="8"/>
        <end position="289"/>
    </location>
</feature>
<dbReference type="GO" id="GO:0003678">
    <property type="term" value="F:DNA helicase activity"/>
    <property type="evidence" value="ECO:0007669"/>
    <property type="project" value="UniProtKB-EC"/>
</dbReference>
<dbReference type="Pfam" id="PF21196">
    <property type="entry name" value="PcrA_UvrD_tudor"/>
    <property type="match status" value="1"/>
</dbReference>
<keyword evidence="2 10" id="KW-0547">Nucleotide-binding</keyword>
<sequence>MSVNDVISGMNGKQKEAVLCTEGPLLIMAGAGSGKTRVLTHRIAYLIEEKQVLPWNILAITFTNKASKEMKERVSNLLDYGGNEVWISTFHALCVRILRSHIDKIGYNRAFTIAGSSEQRTLVKRILKDLNIDPKKNDPRAILSAISNAKNDLKTPYEYQESLNHTSPFEETVGKVYTEYQKRLHNNQALDFDDLIMMTIQLFEDVPDVLDYYQNKFHYIHVDEYQDTNEAQYKLVTMLAKKYKNICVVGDADQSIYGWRGANMNNILNFQNDYKNANTVMLEQNYRSTKNILNAANDVIKNNVSRKEKNLWTENKDGDKVSYYRGQSEVDEAHFVVTQIKKIIEEKNYSYNDFAILYRTNAQSRIIEETFLKSNIPYMIVGGHKFYDRKEIQDVLAYLTLIANPSDSMSLERIINEPKRGIGASSIEKLRVFAQENNWSMLEATKNIELNTTLSNRARTSIDQFGKMMTGLQKIAQENKVTDVTEHILDDSGYLDNLKKSKSLESKARIENIEEFISVTQQFDNNRTEDEGDEPLTDFLADLALVSAQDDVDEQTPQVTLMTLHAAKGLEFPVVFLMGMEEGIFPLGRSLENEDELEEERRLAYVGITRAQKKLFITNAFSRMLYGRRQTNPESRFIDEISDNLIHSENNFSKNNSLKTPFDSSRGRRMQQFSTQRAYRQPSQKVQKPKGSGADKKSWIVGDKVQHKAWGIGTVVKINGSGEDTELDIAFPDQGLKRLLAAFAPINKVEK</sequence>
<reference evidence="15 16" key="1">
    <citation type="journal article" date="2022" name="Int. J. Syst. Evol. Microbiol.">
        <title>Apilactobacillus apisilvae sp. nov., Nicolia spurrieriana gen. nov. sp. nov., Bombilactobacillus folatiphilus sp. nov. and Bombilactobacillus thymidiniphilus sp. nov., four new lactic acid bacterial isolates from stingless bees Tetragonula carbonaria and Austroplebeia australis.</title>
        <authorList>
            <person name="Oliphant S.A."/>
            <person name="Watson-Haigh N.S."/>
            <person name="Sumby K.M."/>
            <person name="Gardner J."/>
            <person name="Groom S."/>
            <person name="Jiranek V."/>
        </authorList>
    </citation>
    <scope>NUCLEOTIDE SEQUENCE [LARGE SCALE GENOMIC DNA]</scope>
    <source>
        <strain evidence="15 16">SG5_A10</strain>
    </source>
</reference>
<dbReference type="Pfam" id="PF13361">
    <property type="entry name" value="UvrD_C"/>
    <property type="match status" value="1"/>
</dbReference>
<feature type="region of interest" description="Disordered" evidence="12">
    <location>
        <begin position="650"/>
        <end position="696"/>
    </location>
</feature>
<dbReference type="InterPro" id="IPR013986">
    <property type="entry name" value="DExx_box_DNA_helicase_dom_sf"/>
</dbReference>
<evidence type="ECO:0000256" key="4">
    <source>
        <dbReference type="ARBA" id="ARBA00022806"/>
    </source>
</evidence>
<dbReference type="GO" id="GO:0016787">
    <property type="term" value="F:hydrolase activity"/>
    <property type="evidence" value="ECO:0007669"/>
    <property type="project" value="UniProtKB-KW"/>
</dbReference>
<evidence type="ECO:0000256" key="9">
    <source>
        <dbReference type="ARBA" id="ARBA00048988"/>
    </source>
</evidence>
<dbReference type="CDD" id="cd17932">
    <property type="entry name" value="DEXQc_UvrD"/>
    <property type="match status" value="1"/>
</dbReference>
<dbReference type="PANTHER" id="PTHR11070">
    <property type="entry name" value="UVRD / RECB / PCRA DNA HELICASE FAMILY MEMBER"/>
    <property type="match status" value="1"/>
</dbReference>
<dbReference type="InterPro" id="IPR000212">
    <property type="entry name" value="DNA_helicase_UvrD/REP"/>
</dbReference>
<evidence type="ECO:0000256" key="6">
    <source>
        <dbReference type="ARBA" id="ARBA00023125"/>
    </source>
</evidence>
<evidence type="ECO:0000313" key="16">
    <source>
        <dbReference type="Proteomes" id="UP000831859"/>
    </source>
</evidence>
<dbReference type="InterPro" id="IPR027417">
    <property type="entry name" value="P-loop_NTPase"/>
</dbReference>
<dbReference type="PROSITE" id="PS51198">
    <property type="entry name" value="UVRD_HELICASE_ATP_BIND"/>
    <property type="match status" value="1"/>
</dbReference>
<dbReference type="InterPro" id="IPR005751">
    <property type="entry name" value="ATP-dep_DNA_helicase_PcrA"/>
</dbReference>
<evidence type="ECO:0000256" key="2">
    <source>
        <dbReference type="ARBA" id="ARBA00022741"/>
    </source>
</evidence>
<evidence type="ECO:0000259" key="13">
    <source>
        <dbReference type="PROSITE" id="PS51198"/>
    </source>
</evidence>
<gene>
    <name evidence="15" type="primary">pcrA</name>
    <name evidence="15" type="ORF">MOO46_03305</name>
</gene>
<organism evidence="15 16">
    <name type="scientific">Apilactobacillus apisilvae</name>
    <dbReference type="NCBI Taxonomy" id="2923364"/>
    <lineage>
        <taxon>Bacteria</taxon>
        <taxon>Bacillati</taxon>
        <taxon>Bacillota</taxon>
        <taxon>Bacilli</taxon>
        <taxon>Lactobacillales</taxon>
        <taxon>Lactobacillaceae</taxon>
        <taxon>Apilactobacillus</taxon>
    </lineage>
</organism>
<keyword evidence="5 10" id="KW-0067">ATP-binding</keyword>
<keyword evidence="16" id="KW-1185">Reference proteome</keyword>
<feature type="domain" description="UvrD-like helicase C-terminal" evidence="14">
    <location>
        <begin position="290"/>
        <end position="569"/>
    </location>
</feature>
<dbReference type="Gene3D" id="3.40.50.300">
    <property type="entry name" value="P-loop containing nucleotide triphosphate hydrolases"/>
    <property type="match status" value="2"/>
</dbReference>
<evidence type="ECO:0000256" key="10">
    <source>
        <dbReference type="PROSITE-ProRule" id="PRU00560"/>
    </source>
</evidence>
<evidence type="ECO:0000256" key="7">
    <source>
        <dbReference type="ARBA" id="ARBA00023235"/>
    </source>
</evidence>
<dbReference type="EC" id="5.6.2.4" evidence="11"/>
<protein>
    <recommendedName>
        <fullName evidence="11">ATP-dependent DNA helicase</fullName>
        <ecNumber evidence="11">5.6.2.4</ecNumber>
    </recommendedName>
</protein>
<dbReference type="SUPFAM" id="SSF52540">
    <property type="entry name" value="P-loop containing nucleoside triphosphate hydrolases"/>
    <property type="match status" value="1"/>
</dbReference>
<keyword evidence="7" id="KW-0413">Isomerase</keyword>
<dbReference type="PANTHER" id="PTHR11070:SF2">
    <property type="entry name" value="ATP-DEPENDENT DNA HELICASE SRS2"/>
    <property type="match status" value="1"/>
</dbReference>
<evidence type="ECO:0000313" key="15">
    <source>
        <dbReference type="EMBL" id="UQS85597.1"/>
    </source>
</evidence>
<comment type="similarity">
    <text evidence="1 11">Belongs to the helicase family. UvrD subfamily.</text>
</comment>
<evidence type="ECO:0000256" key="11">
    <source>
        <dbReference type="RuleBase" id="RU364053"/>
    </source>
</evidence>
<evidence type="ECO:0000256" key="5">
    <source>
        <dbReference type="ARBA" id="ARBA00022840"/>
    </source>
</evidence>
<name>A0ABY4PJ09_9LACO</name>
<keyword evidence="3 10" id="KW-0378">Hydrolase</keyword>
<evidence type="ECO:0000256" key="1">
    <source>
        <dbReference type="ARBA" id="ARBA00009922"/>
    </source>
</evidence>
<keyword evidence="6 11" id="KW-0238">DNA-binding</keyword>
<dbReference type="Proteomes" id="UP000831859">
    <property type="component" value="Chromosome"/>
</dbReference>
<dbReference type="PROSITE" id="PS51217">
    <property type="entry name" value="UVRD_HELICASE_CTER"/>
    <property type="match status" value="1"/>
</dbReference>
<feature type="binding site" evidence="10">
    <location>
        <begin position="29"/>
        <end position="36"/>
    </location>
    <ligand>
        <name>ATP</name>
        <dbReference type="ChEBI" id="CHEBI:30616"/>
    </ligand>
</feature>
<comment type="catalytic activity">
    <reaction evidence="9 11">
        <text>ATP + H2O = ADP + phosphate + H(+)</text>
        <dbReference type="Rhea" id="RHEA:13065"/>
        <dbReference type="ChEBI" id="CHEBI:15377"/>
        <dbReference type="ChEBI" id="CHEBI:15378"/>
        <dbReference type="ChEBI" id="CHEBI:30616"/>
        <dbReference type="ChEBI" id="CHEBI:43474"/>
        <dbReference type="ChEBI" id="CHEBI:456216"/>
        <dbReference type="EC" id="5.6.2.4"/>
    </reaction>
</comment>
<dbReference type="Gene3D" id="1.10.486.10">
    <property type="entry name" value="PCRA, domain 4"/>
    <property type="match status" value="1"/>
</dbReference>
<dbReference type="Pfam" id="PF00580">
    <property type="entry name" value="UvrD-helicase"/>
    <property type="match status" value="1"/>
</dbReference>
<dbReference type="CDD" id="cd18807">
    <property type="entry name" value="SF1_C_UvrD"/>
    <property type="match status" value="1"/>
</dbReference>
<evidence type="ECO:0000256" key="12">
    <source>
        <dbReference type="SAM" id="MobiDB-lite"/>
    </source>
</evidence>
<evidence type="ECO:0000256" key="8">
    <source>
        <dbReference type="ARBA" id="ARBA00034617"/>
    </source>
</evidence>